<keyword evidence="1" id="KW-0378">Hydrolase</keyword>
<dbReference type="InterPro" id="IPR001375">
    <property type="entry name" value="Peptidase_S9_cat"/>
</dbReference>
<dbReference type="Pfam" id="PF07676">
    <property type="entry name" value="PD40"/>
    <property type="match status" value="5"/>
</dbReference>
<dbReference type="GO" id="GO:0004177">
    <property type="term" value="F:aminopeptidase activity"/>
    <property type="evidence" value="ECO:0007669"/>
    <property type="project" value="UniProtKB-KW"/>
</dbReference>
<dbReference type="Proteomes" id="UP000590524">
    <property type="component" value="Unassembled WGS sequence"/>
</dbReference>
<dbReference type="InterPro" id="IPR011042">
    <property type="entry name" value="6-blade_b-propeller_TolB-like"/>
</dbReference>
<dbReference type="Pfam" id="PF00326">
    <property type="entry name" value="Peptidase_S9"/>
    <property type="match status" value="1"/>
</dbReference>
<sequence>MRHKILAALLLGAALSPLPLAAQSAAPATKFEGRDIFALQVATDPQISPDGKSVAYVRRQGDIMTDRQKGAIWLVDTATGAQRPLVADASQPRWSPDGKRIAYIAADAGKPQLFVRWLDTGATVRVTTLPDGPQSVTWSPDGKSLAYIMRVPADPMKLGKAPDKPEGAEWAKPLEVIDRVDYRNDGGGYVQAGYDHIFLVSADGGPARQLSFGEYQDGGPLSWTPDGRAILFSAVRKPDWQQKIFDPEIYALDIASGAISPLTSREGPDVAPVVSPDGSKIAYLGYDDKRLSYQNSYLYVMNRDGSGAHAITASFDRSIDRAYWAADSKSLYAQYDERGVNRLARIGLDGHVTELASGLTGTAFDRPYSGGDFSVAANGTLAFTSGSALRPADLSVSSGGKSRQLTRLNEDFLSHKALGQVKELAVTAPDGRTVPAWLVTPPGYQPGTRVPLLLEIHGGPHTAYGPHFSTDDQLYAAAGYAVLYTNPRGSTSYGEEFAQLIHHKYPGDDYGDLMAAVDAAIAAGVADPDNLFVTGGSGGGVLTSWIIGKTDRFKGAATQKPVINWISEALTMDNTLFTSRYWFPNKPWEDPMGYWNRSPLSLVGNVKTPTLVVVGSEDYRTPVSEAEQYYGALQIRGVPTALVKVPGASHGGIAARPSQSAAKAAAIIAWFDRYRDKPAAAPAASPAQ</sequence>
<keyword evidence="2" id="KW-0720">Serine protease</keyword>
<dbReference type="AlphaFoldDB" id="A0A7W6PTK3"/>
<dbReference type="Gene3D" id="3.40.50.1820">
    <property type="entry name" value="alpha/beta hydrolase"/>
    <property type="match status" value="1"/>
</dbReference>
<dbReference type="PANTHER" id="PTHR42776:SF27">
    <property type="entry name" value="DIPEPTIDYL PEPTIDASE FAMILY MEMBER 6"/>
    <property type="match status" value="1"/>
</dbReference>
<organism evidence="5 6">
    <name type="scientific">Sphingobium scionense</name>
    <dbReference type="NCBI Taxonomy" id="1404341"/>
    <lineage>
        <taxon>Bacteria</taxon>
        <taxon>Pseudomonadati</taxon>
        <taxon>Pseudomonadota</taxon>
        <taxon>Alphaproteobacteria</taxon>
        <taxon>Sphingomonadales</taxon>
        <taxon>Sphingomonadaceae</taxon>
        <taxon>Sphingobium</taxon>
    </lineage>
</organism>
<protein>
    <submittedName>
        <fullName evidence="5">Dipeptidyl aminopeptidase/acylaminoacyl peptidase</fullName>
    </submittedName>
</protein>
<keyword evidence="5" id="KW-0645">Protease</keyword>
<evidence type="ECO:0000256" key="2">
    <source>
        <dbReference type="ARBA" id="ARBA00022825"/>
    </source>
</evidence>
<dbReference type="EMBL" id="JACIEU010000002">
    <property type="protein sequence ID" value="MBB4146638.1"/>
    <property type="molecule type" value="Genomic_DNA"/>
</dbReference>
<keyword evidence="5" id="KW-0031">Aminopeptidase</keyword>
<evidence type="ECO:0000313" key="6">
    <source>
        <dbReference type="Proteomes" id="UP000590524"/>
    </source>
</evidence>
<dbReference type="RefSeq" id="WP_188080586.1">
    <property type="nucleotide sequence ID" value="NZ_JACIEU010000002.1"/>
</dbReference>
<dbReference type="Gene3D" id="2.120.10.30">
    <property type="entry name" value="TolB, C-terminal domain"/>
    <property type="match status" value="2"/>
</dbReference>
<keyword evidence="3" id="KW-0732">Signal</keyword>
<reference evidence="5 6" key="1">
    <citation type="submission" date="2020-08" db="EMBL/GenBank/DDBJ databases">
        <title>Genomic Encyclopedia of Type Strains, Phase IV (KMG-IV): sequencing the most valuable type-strain genomes for metagenomic binning, comparative biology and taxonomic classification.</title>
        <authorList>
            <person name="Goeker M."/>
        </authorList>
    </citation>
    <scope>NUCLEOTIDE SEQUENCE [LARGE SCALE GENOMIC DNA]</scope>
    <source>
        <strain evidence="5 6">DSM 19371</strain>
    </source>
</reference>
<evidence type="ECO:0000313" key="5">
    <source>
        <dbReference type="EMBL" id="MBB4146638.1"/>
    </source>
</evidence>
<dbReference type="InterPro" id="IPR029058">
    <property type="entry name" value="AB_hydrolase_fold"/>
</dbReference>
<name>A0A7W6PTK3_9SPHN</name>
<evidence type="ECO:0000256" key="3">
    <source>
        <dbReference type="SAM" id="SignalP"/>
    </source>
</evidence>
<dbReference type="GO" id="GO:0006508">
    <property type="term" value="P:proteolysis"/>
    <property type="evidence" value="ECO:0007669"/>
    <property type="project" value="InterPro"/>
</dbReference>
<evidence type="ECO:0000259" key="4">
    <source>
        <dbReference type="Pfam" id="PF00326"/>
    </source>
</evidence>
<keyword evidence="6" id="KW-1185">Reference proteome</keyword>
<accession>A0A7W6PTK3</accession>
<gene>
    <name evidence="5" type="ORF">GGQ90_000393</name>
</gene>
<evidence type="ECO:0000256" key="1">
    <source>
        <dbReference type="ARBA" id="ARBA00022801"/>
    </source>
</evidence>
<feature type="domain" description="Peptidase S9 prolyl oligopeptidase catalytic" evidence="4">
    <location>
        <begin position="466"/>
        <end position="674"/>
    </location>
</feature>
<dbReference type="PANTHER" id="PTHR42776">
    <property type="entry name" value="SERINE PEPTIDASE S9 FAMILY MEMBER"/>
    <property type="match status" value="1"/>
</dbReference>
<feature type="signal peptide" evidence="3">
    <location>
        <begin position="1"/>
        <end position="21"/>
    </location>
</feature>
<proteinExistence type="predicted"/>
<dbReference type="SUPFAM" id="SSF82171">
    <property type="entry name" value="DPP6 N-terminal domain-like"/>
    <property type="match status" value="1"/>
</dbReference>
<dbReference type="GO" id="GO:0004252">
    <property type="term" value="F:serine-type endopeptidase activity"/>
    <property type="evidence" value="ECO:0007669"/>
    <property type="project" value="TreeGrafter"/>
</dbReference>
<comment type="caution">
    <text evidence="5">The sequence shown here is derived from an EMBL/GenBank/DDBJ whole genome shotgun (WGS) entry which is preliminary data.</text>
</comment>
<dbReference type="SUPFAM" id="SSF53474">
    <property type="entry name" value="alpha/beta-Hydrolases"/>
    <property type="match status" value="1"/>
</dbReference>
<feature type="chain" id="PRO_5030948707" evidence="3">
    <location>
        <begin position="22"/>
        <end position="688"/>
    </location>
</feature>
<dbReference type="InterPro" id="IPR011659">
    <property type="entry name" value="WD40"/>
</dbReference>